<feature type="domain" description="ABC3 transporter permease C-terminal" evidence="8">
    <location>
        <begin position="263"/>
        <end position="382"/>
    </location>
</feature>
<keyword evidence="4 7" id="KW-1133">Transmembrane helix</keyword>
<comment type="similarity">
    <text evidence="6">Belongs to the ABC-4 integral membrane protein family.</text>
</comment>
<keyword evidence="3 7" id="KW-0812">Transmembrane</keyword>
<feature type="transmembrane region" description="Helical" evidence="7">
    <location>
        <begin position="358"/>
        <end position="380"/>
    </location>
</feature>
<reference evidence="9 10" key="1">
    <citation type="submission" date="2018-11" db="EMBL/GenBank/DDBJ databases">
        <title>Sequencing the genomes of 1000 actinobacteria strains.</title>
        <authorList>
            <person name="Klenk H.-P."/>
        </authorList>
    </citation>
    <scope>NUCLEOTIDE SEQUENCE [LARGE SCALE GENOMIC DNA]</scope>
    <source>
        <strain evidence="9 10">DSM 13521</strain>
    </source>
</reference>
<keyword evidence="2" id="KW-1003">Cell membrane</keyword>
<dbReference type="PANTHER" id="PTHR30572">
    <property type="entry name" value="MEMBRANE COMPONENT OF TRANSPORTER-RELATED"/>
    <property type="match status" value="1"/>
</dbReference>
<keyword evidence="10" id="KW-1185">Reference proteome</keyword>
<evidence type="ECO:0000256" key="5">
    <source>
        <dbReference type="ARBA" id="ARBA00023136"/>
    </source>
</evidence>
<organism evidence="9 10">
    <name type="scientific">Salana multivorans</name>
    <dbReference type="NCBI Taxonomy" id="120377"/>
    <lineage>
        <taxon>Bacteria</taxon>
        <taxon>Bacillati</taxon>
        <taxon>Actinomycetota</taxon>
        <taxon>Actinomycetes</taxon>
        <taxon>Micrococcales</taxon>
        <taxon>Beutenbergiaceae</taxon>
        <taxon>Salana</taxon>
    </lineage>
</organism>
<dbReference type="GO" id="GO:0005886">
    <property type="term" value="C:plasma membrane"/>
    <property type="evidence" value="ECO:0007669"/>
    <property type="project" value="UniProtKB-SubCell"/>
</dbReference>
<keyword evidence="5 7" id="KW-0472">Membrane</keyword>
<dbReference type="Pfam" id="PF02687">
    <property type="entry name" value="FtsX"/>
    <property type="match status" value="2"/>
</dbReference>
<evidence type="ECO:0000256" key="2">
    <source>
        <dbReference type="ARBA" id="ARBA00022475"/>
    </source>
</evidence>
<evidence type="ECO:0000256" key="4">
    <source>
        <dbReference type="ARBA" id="ARBA00022989"/>
    </source>
</evidence>
<proteinExistence type="inferred from homology"/>
<dbReference type="InterPro" id="IPR003838">
    <property type="entry name" value="ABC3_permease_C"/>
</dbReference>
<dbReference type="RefSeq" id="WP_123738789.1">
    <property type="nucleotide sequence ID" value="NZ_RKHQ01000001.1"/>
</dbReference>
<feature type="transmembrane region" description="Helical" evidence="7">
    <location>
        <begin position="715"/>
        <end position="743"/>
    </location>
</feature>
<feature type="transmembrane region" description="Helical" evidence="7">
    <location>
        <begin position="410"/>
        <end position="429"/>
    </location>
</feature>
<evidence type="ECO:0000313" key="9">
    <source>
        <dbReference type="EMBL" id="ROR96639.1"/>
    </source>
</evidence>
<feature type="transmembrane region" description="Helical" evidence="7">
    <location>
        <begin position="441"/>
        <end position="464"/>
    </location>
</feature>
<evidence type="ECO:0000256" key="6">
    <source>
        <dbReference type="ARBA" id="ARBA00038076"/>
    </source>
</evidence>
<dbReference type="OrthoDB" id="9780560at2"/>
<comment type="subcellular location">
    <subcellularLocation>
        <location evidence="1">Cell membrane</location>
        <topology evidence="1">Multi-pass membrane protein</topology>
    </subcellularLocation>
</comment>
<comment type="caution">
    <text evidence="9">The sequence shown here is derived from an EMBL/GenBank/DDBJ whole genome shotgun (WGS) entry which is preliminary data.</text>
</comment>
<feature type="domain" description="ABC3 transporter permease C-terminal" evidence="8">
    <location>
        <begin position="722"/>
        <end position="840"/>
    </location>
</feature>
<dbReference type="GO" id="GO:0022857">
    <property type="term" value="F:transmembrane transporter activity"/>
    <property type="evidence" value="ECO:0007669"/>
    <property type="project" value="TreeGrafter"/>
</dbReference>
<feature type="transmembrane region" description="Helical" evidence="7">
    <location>
        <begin position="260"/>
        <end position="285"/>
    </location>
</feature>
<sequence length="846" mass="85092">MWRLTVAQMRRSIARLVAVGIAIALGTGFVTATFVTTSTIEQTALAAARAGVGDPDLVVQPPTYETLDDTQIAAIEGIDGVAAVQPIGSSWRDVTAGGLTSAVAFSPVSPDERLGQVTLLEGAAPAGTGEIALPASVASRFGVGVGDDVTILASTWTGDADTVRPSQQLVVSGLTSDGSGLGFGMPLGLASRDLLKAWQVEDDWSSWQGATLVLAPGADPATVEAAIVAAVPDVTLMSGEDFARNQAAQFTGGVSVFRGLILAFAAVALAVAGIVIANTFTVLVAQRTRTLALLRCVGATPRQVRRSVRLEALVLGIIASIAGILLGLGLGQAVLSILRAVNDGVPLPAAVPVDGWTILVPLVAGVLVTVISASGAARLATRVAPLAALRPVDAPAAEGRTGRRATPRVVTGWVLTIGGIAAMVGAMAWSRANPGGAFELALLLGVLGGIVTLIGVVLAAITIVPAAIRLLGRAAGALGGPAQRLAATNSVRNPGRTTSTATALIVGVSLVTMMATGATTARVQLTQMLDEQLAVDVTVTAPTGTTLTADTIAGIQGVDGVVDSLVLDGTNAEVTSDSGTISAAVWRVAEPGSLGSVVRTADDGWPREYAAFADGWVVPKDGSITLGDASEVPTGLLGGLPDFTVLLDSEAWGHTGLTADTSAIWLALAPDANPVAVSQAIEDVVSRTVDAGAPAPIVAGGAVERAGYTQIIDTLLIVVVGLLGVAVVIALIGVANTLALSVVERRRENALLRALGLTRSQLRWALATEGVLLALVGALVGIVLGLAFGWIGSSLLLGVAGASVPLVVPWSTIGAVVLVALVSGVLASVLPARGAVRVPPVVALAS</sequence>
<evidence type="ECO:0000256" key="7">
    <source>
        <dbReference type="SAM" id="Phobius"/>
    </source>
</evidence>
<protein>
    <submittedName>
        <fullName evidence="9">Putative ABC transport system permease protein</fullName>
    </submittedName>
</protein>
<evidence type="ECO:0000259" key="8">
    <source>
        <dbReference type="Pfam" id="PF02687"/>
    </source>
</evidence>
<dbReference type="Proteomes" id="UP000275356">
    <property type="component" value="Unassembled WGS sequence"/>
</dbReference>
<dbReference type="EMBL" id="RKHQ01000001">
    <property type="protein sequence ID" value="ROR96639.1"/>
    <property type="molecule type" value="Genomic_DNA"/>
</dbReference>
<feature type="transmembrane region" description="Helical" evidence="7">
    <location>
        <begin position="312"/>
        <end position="338"/>
    </location>
</feature>
<evidence type="ECO:0000256" key="3">
    <source>
        <dbReference type="ARBA" id="ARBA00022692"/>
    </source>
</evidence>
<feature type="transmembrane region" description="Helical" evidence="7">
    <location>
        <begin position="810"/>
        <end position="830"/>
    </location>
</feature>
<feature type="transmembrane region" description="Helical" evidence="7">
    <location>
        <begin position="501"/>
        <end position="521"/>
    </location>
</feature>
<name>A0A3N2DA10_9MICO</name>
<evidence type="ECO:0000256" key="1">
    <source>
        <dbReference type="ARBA" id="ARBA00004651"/>
    </source>
</evidence>
<feature type="transmembrane region" description="Helical" evidence="7">
    <location>
        <begin position="764"/>
        <end position="790"/>
    </location>
</feature>
<dbReference type="InterPro" id="IPR050250">
    <property type="entry name" value="Macrolide_Exporter_MacB"/>
</dbReference>
<evidence type="ECO:0000313" key="10">
    <source>
        <dbReference type="Proteomes" id="UP000275356"/>
    </source>
</evidence>
<dbReference type="AlphaFoldDB" id="A0A3N2DA10"/>
<gene>
    <name evidence="9" type="ORF">EDD28_1226</name>
</gene>
<accession>A0A3N2DA10</accession>
<dbReference type="PANTHER" id="PTHR30572:SF4">
    <property type="entry name" value="ABC TRANSPORTER PERMEASE YTRF"/>
    <property type="match status" value="1"/>
</dbReference>